<proteinExistence type="predicted"/>
<reference evidence="1 2" key="1">
    <citation type="submission" date="2020-08" db="EMBL/GenBank/DDBJ databases">
        <title>Cohnella phylogeny.</title>
        <authorList>
            <person name="Dunlap C."/>
        </authorList>
    </citation>
    <scope>NUCLEOTIDE SEQUENCE [LARGE SCALE GENOMIC DNA]</scope>
    <source>
        <strain evidence="1 2">DSM 25239</strain>
    </source>
</reference>
<dbReference type="EMBL" id="JACJVR010000020">
    <property type="protein sequence ID" value="MBB6691065.1"/>
    <property type="molecule type" value="Genomic_DNA"/>
</dbReference>
<protein>
    <recommendedName>
        <fullName evidence="3">Class 3 adenylate cyclase</fullName>
    </recommendedName>
</protein>
<dbReference type="AlphaFoldDB" id="A0A841TSB8"/>
<sequence length="226" mass="26340">MQNEIQQFEYYFVAFIDLLGFSAMVKSDLESISNGEKYINKLYKIHQQTTKLNETGLQLQLVQFSDSIVLATKYDKQNFNDFLNKIGKYQYDLFSEGILSRGGIAFGKHFYRDGFMFSLGLIEAYNIETSLARYPRIIISNDLLDIVTTGTDILTELPIIRENDGLCFVDYFRFSNAERIDTDREFITTNINSKNPSIREKYIWLAEYLNFKHPTITPLTTRFKTV</sequence>
<evidence type="ECO:0008006" key="3">
    <source>
        <dbReference type="Google" id="ProtNLM"/>
    </source>
</evidence>
<accession>A0A841TSB8</accession>
<name>A0A841TSB8_9BACL</name>
<gene>
    <name evidence="1" type="ORF">H7B90_06575</name>
</gene>
<evidence type="ECO:0000313" key="2">
    <source>
        <dbReference type="Proteomes" id="UP000553776"/>
    </source>
</evidence>
<evidence type="ECO:0000313" key="1">
    <source>
        <dbReference type="EMBL" id="MBB6691065.1"/>
    </source>
</evidence>
<organism evidence="1 2">
    <name type="scientific">Cohnella xylanilytica</name>
    <dbReference type="NCBI Taxonomy" id="557555"/>
    <lineage>
        <taxon>Bacteria</taxon>
        <taxon>Bacillati</taxon>
        <taxon>Bacillota</taxon>
        <taxon>Bacilli</taxon>
        <taxon>Bacillales</taxon>
        <taxon>Paenibacillaceae</taxon>
        <taxon>Cohnella</taxon>
    </lineage>
</organism>
<keyword evidence="2" id="KW-1185">Reference proteome</keyword>
<comment type="caution">
    <text evidence="1">The sequence shown here is derived from an EMBL/GenBank/DDBJ whole genome shotgun (WGS) entry which is preliminary data.</text>
</comment>
<dbReference type="RefSeq" id="WP_185135065.1">
    <property type="nucleotide sequence ID" value="NZ_JACJVR010000020.1"/>
</dbReference>
<dbReference type="Proteomes" id="UP000553776">
    <property type="component" value="Unassembled WGS sequence"/>
</dbReference>